<reference evidence="1 2" key="1">
    <citation type="submission" date="2023-01" db="EMBL/GenBank/DDBJ databases">
        <title>Analysis of 21 Apiospora genomes using comparative genomics revels a genus with tremendous synthesis potential of carbohydrate active enzymes and secondary metabolites.</title>
        <authorList>
            <person name="Sorensen T."/>
        </authorList>
    </citation>
    <scope>NUCLEOTIDE SEQUENCE [LARGE SCALE GENOMIC DNA]</scope>
    <source>
        <strain evidence="1 2">CBS 20057</strain>
    </source>
</reference>
<evidence type="ECO:0000313" key="2">
    <source>
        <dbReference type="Proteomes" id="UP001396898"/>
    </source>
</evidence>
<evidence type="ECO:0000313" key="1">
    <source>
        <dbReference type="EMBL" id="KAK8026770.1"/>
    </source>
</evidence>
<dbReference type="Proteomes" id="UP001396898">
    <property type="component" value="Unassembled WGS sequence"/>
</dbReference>
<comment type="caution">
    <text evidence="1">The sequence shown here is derived from an EMBL/GenBank/DDBJ whole genome shotgun (WGS) entry which is preliminary data.</text>
</comment>
<organism evidence="1 2">
    <name type="scientific">Apiospora marii</name>
    <dbReference type="NCBI Taxonomy" id="335849"/>
    <lineage>
        <taxon>Eukaryota</taxon>
        <taxon>Fungi</taxon>
        <taxon>Dikarya</taxon>
        <taxon>Ascomycota</taxon>
        <taxon>Pezizomycotina</taxon>
        <taxon>Sordariomycetes</taxon>
        <taxon>Xylariomycetidae</taxon>
        <taxon>Amphisphaeriales</taxon>
        <taxon>Apiosporaceae</taxon>
        <taxon>Apiospora</taxon>
    </lineage>
</organism>
<dbReference type="EMBL" id="JAQQWI010000007">
    <property type="protein sequence ID" value="KAK8026770.1"/>
    <property type="molecule type" value="Genomic_DNA"/>
</dbReference>
<name>A0ABR1S4J0_9PEZI</name>
<protein>
    <submittedName>
        <fullName evidence="1">Uncharacterized protein</fullName>
    </submittedName>
</protein>
<gene>
    <name evidence="1" type="ORF">PG991_003826</name>
</gene>
<keyword evidence="2" id="KW-1185">Reference proteome</keyword>
<sequence length="278" mass="31211">MKILEETYFLLPSVVAALKTHEEGKNISDERRTNIDFCTSLQSVLKDVVAWHPTDENFDHAYELRLVIQAVSQHMQQFSDAVKPVMSASQQPIAQHGTGVDTDRQNVLQLQSSVVQQVDTLRKQVSSAVLSNPSPSRESMELMSEEQRLELQAIGVRARITFSHDHDQSPEASSAQSLGIKDQEGLLISMRRDAELHWDSAQLIVHSPWGDAAHLMSTQPSEVKVPRPPMVLPEDPPALKGRGDGKPGMNLRLYHHIQNLPKLIDSRPRAFKLIKTRE</sequence>
<proteinExistence type="predicted"/>
<accession>A0ABR1S4J0</accession>